<dbReference type="PANTHER" id="PTHR10556:SF28">
    <property type="entry name" value="VERY-LONG-CHAIN ENOYL-COA REDUCTASE"/>
    <property type="match status" value="1"/>
</dbReference>
<dbReference type="GO" id="GO:0016627">
    <property type="term" value="F:oxidoreductase activity, acting on the CH-CH group of donors"/>
    <property type="evidence" value="ECO:0007669"/>
    <property type="project" value="InterPro"/>
</dbReference>
<evidence type="ECO:0000256" key="3">
    <source>
        <dbReference type="ARBA" id="ARBA00007742"/>
    </source>
</evidence>
<keyword evidence="9" id="KW-0443">Lipid metabolism</keyword>
<dbReference type="Pfam" id="PF21696">
    <property type="entry name" value="TECR_N"/>
    <property type="match status" value="1"/>
</dbReference>
<dbReference type="STRING" id="595528.A0A0D2X515"/>
<dbReference type="EMBL" id="KE346373">
    <property type="protein sequence ID" value="KJE97019.1"/>
    <property type="molecule type" value="Genomic_DNA"/>
</dbReference>
<dbReference type="CDD" id="cd01801">
    <property type="entry name" value="Ubl_TECR_like"/>
    <property type="match status" value="1"/>
</dbReference>
<feature type="transmembrane region" description="Helical" evidence="11">
    <location>
        <begin position="253"/>
        <end position="274"/>
    </location>
</feature>
<protein>
    <submittedName>
        <fullName evidence="13">Trans-2,3-enoyl-CoA reductase</fullName>
    </submittedName>
</protein>
<keyword evidence="8" id="KW-0560">Oxidoreductase</keyword>
<keyword evidence="5 11" id="KW-0812">Transmembrane</keyword>
<dbReference type="eggNOG" id="KOG1639">
    <property type="taxonomic scope" value="Eukaryota"/>
</dbReference>
<dbReference type="Pfam" id="PF02544">
    <property type="entry name" value="Steroid_dh"/>
    <property type="match status" value="1"/>
</dbReference>
<feature type="transmembrane region" description="Helical" evidence="11">
    <location>
        <begin position="183"/>
        <end position="205"/>
    </location>
</feature>
<accession>A0A0D2X515</accession>
<evidence type="ECO:0000313" key="14">
    <source>
        <dbReference type="Proteomes" id="UP000008743"/>
    </source>
</evidence>
<keyword evidence="7 11" id="KW-1133">Transmembrane helix</keyword>
<keyword evidence="6" id="KW-0256">Endoplasmic reticulum</keyword>
<evidence type="ECO:0000313" key="13">
    <source>
        <dbReference type="EMBL" id="KJE97019.1"/>
    </source>
</evidence>
<name>A0A0D2X515_CAPO3</name>
<dbReference type="GO" id="GO:0005783">
    <property type="term" value="C:endoplasmic reticulum"/>
    <property type="evidence" value="ECO:0007669"/>
    <property type="project" value="UniProtKB-SubCell"/>
</dbReference>
<evidence type="ECO:0000256" key="4">
    <source>
        <dbReference type="ARBA" id="ARBA00022516"/>
    </source>
</evidence>
<dbReference type="PROSITE" id="PS50053">
    <property type="entry name" value="UBIQUITIN_2"/>
    <property type="match status" value="1"/>
</dbReference>
<comment type="similarity">
    <text evidence="3">Belongs to the steroid 5-alpha reductase family.</text>
</comment>
<dbReference type="InterPro" id="IPR049127">
    <property type="entry name" value="TECR-like_N"/>
</dbReference>
<dbReference type="Proteomes" id="UP000008743">
    <property type="component" value="Unassembled WGS sequence"/>
</dbReference>
<proteinExistence type="inferred from homology"/>
<evidence type="ECO:0000256" key="2">
    <source>
        <dbReference type="ARBA" id="ARBA00004240"/>
    </source>
</evidence>
<comment type="subcellular location">
    <subcellularLocation>
        <location evidence="2">Endoplasmic reticulum</location>
    </subcellularLocation>
    <subcellularLocation>
        <location evidence="1">Membrane</location>
        <topology evidence="1">Multi-pass membrane protein</topology>
    </subcellularLocation>
</comment>
<dbReference type="OMA" id="ATMPIFN"/>
<evidence type="ECO:0000256" key="8">
    <source>
        <dbReference type="ARBA" id="ARBA00023002"/>
    </source>
</evidence>
<gene>
    <name evidence="13" type="ORF">CAOG_007506</name>
</gene>
<evidence type="ECO:0000259" key="12">
    <source>
        <dbReference type="PROSITE" id="PS50053"/>
    </source>
</evidence>
<dbReference type="RefSeq" id="XP_004343380.1">
    <property type="nucleotide sequence ID" value="XM_004343330.2"/>
</dbReference>
<dbReference type="OrthoDB" id="540503at2759"/>
<evidence type="ECO:0000256" key="10">
    <source>
        <dbReference type="ARBA" id="ARBA00023136"/>
    </source>
</evidence>
<sequence>MKISLETANGRTYSVASIEVPADATVAQAKDALCKSKKSLYPSRIAFKREPRGSLLKDSERLGSSDLKLFFKDLGPQIGYSTVFYTEYAGPLLVYLLFYIRPSIFYGQGACELPYSFATNVAALCWTFHYAKRLLETRFVHRFSHGTMPILNIFKNSGYYWGAAALVSYFINHPLYTAPDTTFVYIGLAGFIISEIGNFSIHWALRNLRPAGTTTRRIPVPTADPFTALFNLVSCPNYTYEVSSWFFFNVMTWTVGGVLFMLVGLAQMSQWALGKHRNYKKEFKDYPKGRKAILPFFL</sequence>
<dbReference type="GO" id="GO:0016020">
    <property type="term" value="C:membrane"/>
    <property type="evidence" value="ECO:0007669"/>
    <property type="project" value="UniProtKB-SubCell"/>
</dbReference>
<organism evidence="13 14">
    <name type="scientific">Capsaspora owczarzaki (strain ATCC 30864)</name>
    <dbReference type="NCBI Taxonomy" id="595528"/>
    <lineage>
        <taxon>Eukaryota</taxon>
        <taxon>Filasterea</taxon>
        <taxon>Capsaspora</taxon>
    </lineage>
</organism>
<reference evidence="13" key="1">
    <citation type="submission" date="2011-02" db="EMBL/GenBank/DDBJ databases">
        <title>The Genome Sequence of Capsaspora owczarzaki ATCC 30864.</title>
        <authorList>
            <consortium name="The Broad Institute Genome Sequencing Platform"/>
            <person name="Russ C."/>
            <person name="Cuomo C."/>
            <person name="Burger G."/>
            <person name="Gray M.W."/>
            <person name="Holland P.W.H."/>
            <person name="King N."/>
            <person name="Lang F.B.F."/>
            <person name="Roger A.J."/>
            <person name="Ruiz-Trillo I."/>
            <person name="Young S.K."/>
            <person name="Zeng Q."/>
            <person name="Gargeya S."/>
            <person name="Alvarado L."/>
            <person name="Berlin A."/>
            <person name="Chapman S.B."/>
            <person name="Chen Z."/>
            <person name="Freedman E."/>
            <person name="Gellesch M."/>
            <person name="Goldberg J."/>
            <person name="Griggs A."/>
            <person name="Gujja S."/>
            <person name="Heilman E."/>
            <person name="Heiman D."/>
            <person name="Howarth C."/>
            <person name="Mehta T."/>
            <person name="Neiman D."/>
            <person name="Pearson M."/>
            <person name="Roberts A."/>
            <person name="Saif S."/>
            <person name="Shea T."/>
            <person name="Shenoy N."/>
            <person name="Sisk P."/>
            <person name="Stolte C."/>
            <person name="Sykes S."/>
            <person name="White J."/>
            <person name="Yandava C."/>
            <person name="Haas B."/>
            <person name="Nusbaum C."/>
            <person name="Birren B."/>
        </authorList>
    </citation>
    <scope>NUCLEOTIDE SEQUENCE</scope>
    <source>
        <strain evidence="13">ATCC 30864</strain>
    </source>
</reference>
<evidence type="ECO:0000256" key="7">
    <source>
        <dbReference type="ARBA" id="ARBA00022989"/>
    </source>
</evidence>
<dbReference type="InParanoid" id="A0A0D2X515"/>
<dbReference type="GO" id="GO:0042761">
    <property type="term" value="P:very long-chain fatty acid biosynthetic process"/>
    <property type="evidence" value="ECO:0007669"/>
    <property type="project" value="TreeGrafter"/>
</dbReference>
<keyword evidence="4" id="KW-0444">Lipid biosynthesis</keyword>
<feature type="transmembrane region" description="Helical" evidence="11">
    <location>
        <begin position="152"/>
        <end position="171"/>
    </location>
</feature>
<dbReference type="PROSITE" id="PS50244">
    <property type="entry name" value="S5A_REDUCTASE"/>
    <property type="match status" value="1"/>
</dbReference>
<feature type="transmembrane region" description="Helical" evidence="11">
    <location>
        <begin position="78"/>
        <end position="101"/>
    </location>
</feature>
<evidence type="ECO:0000256" key="11">
    <source>
        <dbReference type="SAM" id="Phobius"/>
    </source>
</evidence>
<feature type="domain" description="Ubiquitin-like" evidence="12">
    <location>
        <begin position="1"/>
        <end position="68"/>
    </location>
</feature>
<dbReference type="InterPro" id="IPR039357">
    <property type="entry name" value="SRD5A/TECR"/>
</dbReference>
<dbReference type="PANTHER" id="PTHR10556">
    <property type="entry name" value="3-OXO-5-ALPHA-STEROID 4-DEHYDROGENASE"/>
    <property type="match status" value="1"/>
</dbReference>
<evidence type="ECO:0000256" key="9">
    <source>
        <dbReference type="ARBA" id="ARBA00023098"/>
    </source>
</evidence>
<dbReference type="InterPro" id="IPR001104">
    <property type="entry name" value="3-oxo-5_a-steroid_4-DH_C"/>
</dbReference>
<evidence type="ECO:0000256" key="1">
    <source>
        <dbReference type="ARBA" id="ARBA00004141"/>
    </source>
</evidence>
<evidence type="ECO:0000256" key="6">
    <source>
        <dbReference type="ARBA" id="ARBA00022824"/>
    </source>
</evidence>
<evidence type="ECO:0000256" key="5">
    <source>
        <dbReference type="ARBA" id="ARBA00022692"/>
    </source>
</evidence>
<dbReference type="Gene3D" id="3.10.20.90">
    <property type="entry name" value="Phosphatidylinositol 3-kinase Catalytic Subunit, Chain A, domain 1"/>
    <property type="match status" value="1"/>
</dbReference>
<keyword evidence="14" id="KW-1185">Reference proteome</keyword>
<dbReference type="FunCoup" id="A0A0D2X515">
    <property type="interactions" value="55"/>
</dbReference>
<dbReference type="AlphaFoldDB" id="A0A0D2X515"/>
<keyword evidence="10 11" id="KW-0472">Membrane</keyword>
<dbReference type="PhylomeDB" id="A0A0D2X515"/>
<feature type="transmembrane region" description="Helical" evidence="11">
    <location>
        <begin position="113"/>
        <end position="131"/>
    </location>
</feature>
<dbReference type="InterPro" id="IPR000626">
    <property type="entry name" value="Ubiquitin-like_dom"/>
</dbReference>